<sequence length="295" mass="31220">MTNFPHLAQRLFNTPVAIHPHKAEVVMAALADRLGISHMFRGGELLALSPMAMEDDEIGGVFSRPGRSERDPGFDLVEGMAVIPVTGTLVQKLGTLRPYSGMTGYDGIRTALLAALEDPGVKAIALDIDSPGGEVAGCFDLVDMIYRMRGEKPLHAILDESAYSAAYAIASACDRITVPRTGGTGSVGVIGMHVDMSAALGKGGITVTMIRYGEHKAEGNEFEPLTEGAHARMQADIDTMGELFIETVARNRNLKASVVRGTKAETFLGAAGVTIGFADAVRAPDAAMGELYRSL</sequence>
<accession>A0ABR7RS01</accession>
<protein>
    <submittedName>
        <fullName evidence="6">S49 family peptidase</fullName>
    </submittedName>
</protein>
<keyword evidence="7" id="KW-1185">Reference proteome</keyword>
<reference evidence="6 7" key="1">
    <citation type="journal article" date="2013" name="Int. J. Syst. Evol. Microbiol.">
        <title>Roseomonas aerophila sp. nov., isolated from air.</title>
        <authorList>
            <person name="Kim S.J."/>
            <person name="Weon H.Y."/>
            <person name="Ahn J.H."/>
            <person name="Hong S.B."/>
            <person name="Seok S.J."/>
            <person name="Whang K.S."/>
            <person name="Kwon S.W."/>
        </authorList>
    </citation>
    <scope>NUCLEOTIDE SEQUENCE [LARGE SCALE GENOMIC DNA]</scope>
    <source>
        <strain evidence="6 7">NBRC 108923</strain>
    </source>
</reference>
<dbReference type="Gene3D" id="3.90.226.10">
    <property type="entry name" value="2-enoyl-CoA Hydratase, Chain A, domain 1"/>
    <property type="match status" value="1"/>
</dbReference>
<gene>
    <name evidence="6" type="ORF">IBL26_18935</name>
</gene>
<dbReference type="Pfam" id="PF01343">
    <property type="entry name" value="Peptidase_S49"/>
    <property type="match status" value="1"/>
</dbReference>
<keyword evidence="2" id="KW-0645">Protease</keyword>
<dbReference type="InterPro" id="IPR029045">
    <property type="entry name" value="ClpP/crotonase-like_dom_sf"/>
</dbReference>
<evidence type="ECO:0000313" key="7">
    <source>
        <dbReference type="Proteomes" id="UP000626026"/>
    </source>
</evidence>
<evidence type="ECO:0000256" key="3">
    <source>
        <dbReference type="ARBA" id="ARBA00022801"/>
    </source>
</evidence>
<evidence type="ECO:0000313" key="6">
    <source>
        <dbReference type="EMBL" id="MBC9208930.1"/>
    </source>
</evidence>
<dbReference type="SUPFAM" id="SSF52096">
    <property type="entry name" value="ClpP/crotonase"/>
    <property type="match status" value="1"/>
</dbReference>
<keyword evidence="3" id="KW-0378">Hydrolase</keyword>
<dbReference type="InterPro" id="IPR002142">
    <property type="entry name" value="Peptidase_S49"/>
</dbReference>
<dbReference type="InterPro" id="IPR033855">
    <property type="entry name" value="Protein_C"/>
</dbReference>
<proteinExistence type="inferred from homology"/>
<organism evidence="6 7">
    <name type="scientific">Teichococcus aerophilus</name>
    <dbReference type="NCBI Taxonomy" id="1224513"/>
    <lineage>
        <taxon>Bacteria</taxon>
        <taxon>Pseudomonadati</taxon>
        <taxon>Pseudomonadota</taxon>
        <taxon>Alphaproteobacteria</taxon>
        <taxon>Acetobacterales</taxon>
        <taxon>Roseomonadaceae</taxon>
        <taxon>Roseomonas</taxon>
    </lineage>
</organism>
<keyword evidence="4" id="KW-0720">Serine protease</keyword>
<feature type="domain" description="Peptidase S49" evidence="5">
    <location>
        <begin position="151"/>
        <end position="290"/>
    </location>
</feature>
<evidence type="ECO:0000256" key="1">
    <source>
        <dbReference type="ARBA" id="ARBA00008683"/>
    </source>
</evidence>
<evidence type="ECO:0000259" key="5">
    <source>
        <dbReference type="Pfam" id="PF01343"/>
    </source>
</evidence>
<dbReference type="PANTHER" id="PTHR33209">
    <property type="entry name" value="PROTEASE 4"/>
    <property type="match status" value="1"/>
</dbReference>
<comment type="similarity">
    <text evidence="1">Belongs to the peptidase S49 family.</text>
</comment>
<evidence type="ECO:0000256" key="4">
    <source>
        <dbReference type="ARBA" id="ARBA00022825"/>
    </source>
</evidence>
<name>A0ABR7RS01_9PROT</name>
<dbReference type="EMBL" id="JACTVA010000041">
    <property type="protein sequence ID" value="MBC9208930.1"/>
    <property type="molecule type" value="Genomic_DNA"/>
</dbReference>
<dbReference type="PANTHER" id="PTHR33209:SF1">
    <property type="entry name" value="PEPTIDASE S49 DOMAIN-CONTAINING PROTEIN"/>
    <property type="match status" value="1"/>
</dbReference>
<comment type="caution">
    <text evidence="6">The sequence shown here is derived from an EMBL/GenBank/DDBJ whole genome shotgun (WGS) entry which is preliminary data.</text>
</comment>
<dbReference type="RefSeq" id="WP_187786080.1">
    <property type="nucleotide sequence ID" value="NZ_JACTVA010000041.1"/>
</dbReference>
<dbReference type="Proteomes" id="UP000626026">
    <property type="component" value="Unassembled WGS sequence"/>
</dbReference>
<evidence type="ECO:0000256" key="2">
    <source>
        <dbReference type="ARBA" id="ARBA00022670"/>
    </source>
</evidence>
<dbReference type="CDD" id="cd07022">
    <property type="entry name" value="S49_Sppa_36K_type"/>
    <property type="match status" value="1"/>
</dbReference>